<keyword evidence="4" id="KW-1185">Reference proteome</keyword>
<name>A0ABW1L4P6_9BACL</name>
<dbReference type="PANTHER" id="PTHR13633:SF3">
    <property type="entry name" value="MITOCHONDRIAL TRANSCRIPTION RESCUE FACTOR 1"/>
    <property type="match status" value="1"/>
</dbReference>
<dbReference type="CDD" id="cd00165">
    <property type="entry name" value="S4"/>
    <property type="match status" value="1"/>
</dbReference>
<evidence type="ECO:0000259" key="2">
    <source>
        <dbReference type="SMART" id="SM00363"/>
    </source>
</evidence>
<accession>A0ABW1L4P6</accession>
<dbReference type="Pfam" id="PF01479">
    <property type="entry name" value="S4"/>
    <property type="match status" value="1"/>
</dbReference>
<evidence type="ECO:0000313" key="4">
    <source>
        <dbReference type="Proteomes" id="UP001596170"/>
    </source>
</evidence>
<dbReference type="InterPro" id="IPR002942">
    <property type="entry name" value="S4_RNA-bd"/>
</dbReference>
<dbReference type="InterPro" id="IPR048443">
    <property type="entry name" value="RqcP2_N"/>
</dbReference>
<dbReference type="RefSeq" id="WP_377732266.1">
    <property type="nucleotide sequence ID" value="NZ_JBHSRI010000002.1"/>
</dbReference>
<sequence>MEQVLQHFRKDEQPFIEQVSGWLRETQDRYAPKLTDFLDPRQQFIVQSMIGQNDDVIVTAYGELPEAERKRMLISPSYFAATDEDYGITTFSIKYPSKFIKLEHPDVLGSLMSLGLDRSKFGDIRVDDSQIEFAVVSEMSDYVTSHLTSIGKSKIKVEELPHDHPYLENKDVWVEESHTVSSMRIDTIIASLFNVSRQKASLLIHSGKVKVNWTVREQPSFELHESDLLSIRGFGRIQIGLIEGRTKKDKIRLQIGRIEPKS</sequence>
<dbReference type="Gene3D" id="3.10.290.10">
    <property type="entry name" value="RNA-binding S4 domain"/>
    <property type="match status" value="1"/>
</dbReference>
<dbReference type="Gene3D" id="3.30.70.330">
    <property type="match status" value="1"/>
</dbReference>
<dbReference type="SMART" id="SM00363">
    <property type="entry name" value="S4"/>
    <property type="match status" value="1"/>
</dbReference>
<gene>
    <name evidence="3" type="ORF">ACFPYN_02210</name>
</gene>
<evidence type="ECO:0000313" key="3">
    <source>
        <dbReference type="EMBL" id="MFC6038258.1"/>
    </source>
</evidence>
<reference evidence="4" key="1">
    <citation type="journal article" date="2019" name="Int. J. Syst. Evol. Microbiol.">
        <title>The Global Catalogue of Microorganisms (GCM) 10K type strain sequencing project: providing services to taxonomists for standard genome sequencing and annotation.</title>
        <authorList>
            <consortium name="The Broad Institute Genomics Platform"/>
            <consortium name="The Broad Institute Genome Sequencing Center for Infectious Disease"/>
            <person name="Wu L."/>
            <person name="Ma J."/>
        </authorList>
    </citation>
    <scope>NUCLEOTIDE SEQUENCE [LARGE SCALE GENOMIC DNA]</scope>
    <source>
        <strain evidence="4">CCUG 54527</strain>
    </source>
</reference>
<dbReference type="EMBL" id="JBHSRI010000002">
    <property type="protein sequence ID" value="MFC6038258.1"/>
    <property type="molecule type" value="Genomic_DNA"/>
</dbReference>
<dbReference type="SUPFAM" id="SSF55174">
    <property type="entry name" value="Alpha-L RNA-binding motif"/>
    <property type="match status" value="1"/>
</dbReference>
<organism evidence="3 4">
    <name type="scientific">Paenisporosarcina macmurdoensis</name>
    <dbReference type="NCBI Taxonomy" id="212659"/>
    <lineage>
        <taxon>Bacteria</taxon>
        <taxon>Bacillati</taxon>
        <taxon>Bacillota</taxon>
        <taxon>Bacilli</taxon>
        <taxon>Bacillales</taxon>
        <taxon>Caryophanaceae</taxon>
        <taxon>Paenisporosarcina</taxon>
    </lineage>
</organism>
<keyword evidence="1" id="KW-0694">RNA-binding</keyword>
<protein>
    <submittedName>
        <fullName evidence="3">RNA-binding protein</fullName>
    </submittedName>
</protein>
<dbReference type="Gene3D" id="3.30.1370.160">
    <property type="match status" value="1"/>
</dbReference>
<dbReference type="Pfam" id="PF17774">
    <property type="entry name" value="YlmH_RBD"/>
    <property type="match status" value="1"/>
</dbReference>
<evidence type="ECO:0000256" key="1">
    <source>
        <dbReference type="PROSITE-ProRule" id="PRU00182"/>
    </source>
</evidence>
<dbReference type="PANTHER" id="PTHR13633">
    <property type="entry name" value="MITOCHONDRIAL TRANSCRIPTION RESCUE FACTOR 1"/>
    <property type="match status" value="1"/>
</dbReference>
<dbReference type="PROSITE" id="PS50889">
    <property type="entry name" value="S4"/>
    <property type="match status" value="1"/>
</dbReference>
<dbReference type="InterPro" id="IPR012677">
    <property type="entry name" value="Nucleotide-bd_a/b_plait_sf"/>
</dbReference>
<comment type="caution">
    <text evidence="3">The sequence shown here is derived from an EMBL/GenBank/DDBJ whole genome shotgun (WGS) entry which is preliminary data.</text>
</comment>
<dbReference type="InterPro" id="IPR040591">
    <property type="entry name" value="RqcP2_RBD"/>
</dbReference>
<proteinExistence type="predicted"/>
<dbReference type="Pfam" id="PF21278">
    <property type="entry name" value="YlmH_1st"/>
    <property type="match status" value="1"/>
</dbReference>
<feature type="domain" description="RNA-binding S4" evidence="2">
    <location>
        <begin position="183"/>
        <end position="252"/>
    </location>
</feature>
<dbReference type="Proteomes" id="UP001596170">
    <property type="component" value="Unassembled WGS sequence"/>
</dbReference>
<dbReference type="InterPro" id="IPR036986">
    <property type="entry name" value="S4_RNA-bd_sf"/>
</dbReference>